<organism evidence="3">
    <name type="scientific">freshwater metagenome</name>
    <dbReference type="NCBI Taxonomy" id="449393"/>
    <lineage>
        <taxon>unclassified sequences</taxon>
        <taxon>metagenomes</taxon>
        <taxon>ecological metagenomes</taxon>
    </lineage>
</organism>
<proteinExistence type="predicted"/>
<accession>A0A6J7S6P9</accession>
<dbReference type="AlphaFoldDB" id="A0A6J7S6P9"/>
<keyword evidence="1" id="KW-0472">Membrane</keyword>
<name>A0A6J7S6P9_9ZZZZ</name>
<feature type="transmembrane region" description="Helical" evidence="1">
    <location>
        <begin position="94"/>
        <end position="113"/>
    </location>
</feature>
<keyword evidence="1" id="KW-0812">Transmembrane</keyword>
<feature type="transmembrane region" description="Helical" evidence="1">
    <location>
        <begin position="54"/>
        <end position="73"/>
    </location>
</feature>
<dbReference type="EMBL" id="CAFBND010000100">
    <property type="protein sequence ID" value="CAB4954553.1"/>
    <property type="molecule type" value="Genomic_DNA"/>
</dbReference>
<evidence type="ECO:0000313" key="3">
    <source>
        <dbReference type="EMBL" id="CAB5036641.1"/>
    </source>
</evidence>
<feature type="transmembrane region" description="Helical" evidence="1">
    <location>
        <begin position="194"/>
        <end position="212"/>
    </location>
</feature>
<dbReference type="EMBL" id="CAFBPU010000037">
    <property type="protein sequence ID" value="CAB5036641.1"/>
    <property type="molecule type" value="Genomic_DNA"/>
</dbReference>
<evidence type="ECO:0000313" key="2">
    <source>
        <dbReference type="EMBL" id="CAB4954553.1"/>
    </source>
</evidence>
<protein>
    <submittedName>
        <fullName evidence="3">Unannotated protein</fullName>
    </submittedName>
</protein>
<feature type="transmembrane region" description="Helical" evidence="1">
    <location>
        <begin position="168"/>
        <end position="188"/>
    </location>
</feature>
<evidence type="ECO:0000256" key="1">
    <source>
        <dbReference type="SAM" id="Phobius"/>
    </source>
</evidence>
<feature type="transmembrane region" description="Helical" evidence="1">
    <location>
        <begin position="133"/>
        <end position="156"/>
    </location>
</feature>
<feature type="transmembrane region" description="Helical" evidence="1">
    <location>
        <begin position="20"/>
        <end position="42"/>
    </location>
</feature>
<gene>
    <name evidence="2" type="ORF">UFOPK3752_01878</name>
    <name evidence="3" type="ORF">UFOPK4150_01678</name>
</gene>
<keyword evidence="1" id="KW-1133">Transmembrane helix</keyword>
<sequence>MSRESATVDIKALGIRSGLVMLVTGSAVVTSWLIGLAVSAVVGDRMAPWILGRAAGITSYLLLVGLVLFGLVLSHPHRARWRRPSVATRIRTHVSLSVFTLVFTVLHIVVLATDKYAGVGWWGSFVPMGSTYRPLPVTLGVIGLYSGLLAGITAALAGRIARRVWWPIHKIAIISLLLVWLHGVLAGIDTPAMLSLYVVTGVAVLVLAVSRYTTSSVRDEVAELAGRRATEITPADVFPVPGRADVRRRGEKSARGRIGR</sequence>
<reference evidence="3" key="1">
    <citation type="submission" date="2020-05" db="EMBL/GenBank/DDBJ databases">
        <authorList>
            <person name="Chiriac C."/>
            <person name="Salcher M."/>
            <person name="Ghai R."/>
            <person name="Kavagutti S V."/>
        </authorList>
    </citation>
    <scope>NUCLEOTIDE SEQUENCE</scope>
</reference>